<name>A0A127I7Q6_PSEAZ</name>
<dbReference type="Proteomes" id="UP000070516">
    <property type="component" value="Chromosome"/>
</dbReference>
<reference evidence="1 2" key="1">
    <citation type="submission" date="2016-02" db="EMBL/GenBank/DDBJ databases">
        <title>Complete genome sequence of Pseudomonas azotoformans S4.</title>
        <authorList>
            <person name="Fang Y."/>
            <person name="Wu L."/>
            <person name="Feng G."/>
        </authorList>
    </citation>
    <scope>NUCLEOTIDE SEQUENCE [LARGE SCALE GENOMIC DNA]</scope>
    <source>
        <strain evidence="1 2">S4</strain>
    </source>
</reference>
<dbReference type="PROSITE" id="PS51257">
    <property type="entry name" value="PROKAR_LIPOPROTEIN"/>
    <property type="match status" value="1"/>
</dbReference>
<dbReference type="KEGG" id="pazo:AYR47_31540"/>
<dbReference type="AlphaFoldDB" id="A0A127I7Q6"/>
<dbReference type="RefSeq" id="WP_061449386.1">
    <property type="nucleotide sequence ID" value="NZ_CP014546.1"/>
</dbReference>
<evidence type="ECO:0008006" key="3">
    <source>
        <dbReference type="Google" id="ProtNLM"/>
    </source>
</evidence>
<protein>
    <recommendedName>
        <fullName evidence="3">Lipoprotein</fullName>
    </recommendedName>
</protein>
<organism evidence="1 2">
    <name type="scientific">Pseudomonas azotoformans</name>
    <dbReference type="NCBI Taxonomy" id="47878"/>
    <lineage>
        <taxon>Bacteria</taxon>
        <taxon>Pseudomonadati</taxon>
        <taxon>Pseudomonadota</taxon>
        <taxon>Gammaproteobacteria</taxon>
        <taxon>Pseudomonadales</taxon>
        <taxon>Pseudomonadaceae</taxon>
        <taxon>Pseudomonas</taxon>
    </lineage>
</organism>
<accession>A0A127I7Q6</accession>
<gene>
    <name evidence="1" type="ORF">AYR47_31540</name>
</gene>
<evidence type="ECO:0000313" key="2">
    <source>
        <dbReference type="Proteomes" id="UP000070516"/>
    </source>
</evidence>
<evidence type="ECO:0000313" key="1">
    <source>
        <dbReference type="EMBL" id="AMN82561.1"/>
    </source>
</evidence>
<proteinExistence type="predicted"/>
<dbReference type="EMBL" id="CP014546">
    <property type="protein sequence ID" value="AMN82561.1"/>
    <property type="molecule type" value="Genomic_DNA"/>
</dbReference>
<sequence length="115" mass="12301">MTLMKQALVGFTLALALVGCSDPEATVSSVSKYVGVWSNERSGGGLKLVIDQDGKHFTVKELYAKNNVVLGLSVGEVEDGILKAKTGIGPKIFYSAKDDALIIEPSITMFNRLPQ</sequence>